<dbReference type="InterPro" id="IPR016181">
    <property type="entry name" value="Acyl_CoA_acyltransferase"/>
</dbReference>
<sequence>MQQEAAPLQIKSLQINELHPDIVPRALWLLADPSPEKIAAYLPLSTCFAAFIDATVVGACAVQARSACIYELMNIAVMPGHQKLGVGTQLLQHVITALRSHGAEHIEVGTGSFGYQLSFYQRQGFRVTSIDKDFFVRNYADPIIEDGIQLLDRLRLTISFTPEQHALT</sequence>
<accession>A0A317MXE4</accession>
<dbReference type="InterPro" id="IPR000182">
    <property type="entry name" value="GNAT_dom"/>
</dbReference>
<evidence type="ECO:0000313" key="2">
    <source>
        <dbReference type="EMBL" id="PWV63184.1"/>
    </source>
</evidence>
<dbReference type="AlphaFoldDB" id="A0A317MXE4"/>
<protein>
    <submittedName>
        <fullName evidence="2">Acetyltransferase (GNAT) family protein</fullName>
    </submittedName>
</protein>
<reference evidence="2 3" key="1">
    <citation type="submission" date="2018-05" db="EMBL/GenBank/DDBJ databases">
        <title>Genomic Encyclopedia of Type Strains, Phase IV (KMG-IV): sequencing the most valuable type-strain genomes for metagenomic binning, comparative biology and taxonomic classification.</title>
        <authorList>
            <person name="Goeker M."/>
        </authorList>
    </citation>
    <scope>NUCLEOTIDE SEQUENCE [LARGE SCALE GENOMIC DNA]</scope>
    <source>
        <strain evidence="2 3">DSM 23606</strain>
    </source>
</reference>
<feature type="domain" description="N-acetyltransferase" evidence="1">
    <location>
        <begin position="8"/>
        <end position="157"/>
    </location>
</feature>
<dbReference type="EMBL" id="QGTJ01000003">
    <property type="protein sequence ID" value="PWV63184.1"/>
    <property type="molecule type" value="Genomic_DNA"/>
</dbReference>
<organism evidence="2 3">
    <name type="scientific">Plasticicumulans acidivorans</name>
    <dbReference type="NCBI Taxonomy" id="886464"/>
    <lineage>
        <taxon>Bacteria</taxon>
        <taxon>Pseudomonadati</taxon>
        <taxon>Pseudomonadota</taxon>
        <taxon>Gammaproteobacteria</taxon>
        <taxon>Candidatus Competibacteraceae</taxon>
        <taxon>Plasticicumulans</taxon>
    </lineage>
</organism>
<dbReference type="OrthoDB" id="9813917at2"/>
<keyword evidence="3" id="KW-1185">Reference proteome</keyword>
<keyword evidence="2" id="KW-0808">Transferase</keyword>
<dbReference type="CDD" id="cd04301">
    <property type="entry name" value="NAT_SF"/>
    <property type="match status" value="1"/>
</dbReference>
<gene>
    <name evidence="2" type="ORF">C7443_103109</name>
</gene>
<comment type="caution">
    <text evidence="2">The sequence shown here is derived from an EMBL/GenBank/DDBJ whole genome shotgun (WGS) entry which is preliminary data.</text>
</comment>
<proteinExistence type="predicted"/>
<dbReference type="SUPFAM" id="SSF55729">
    <property type="entry name" value="Acyl-CoA N-acyltransferases (Nat)"/>
    <property type="match status" value="1"/>
</dbReference>
<evidence type="ECO:0000259" key="1">
    <source>
        <dbReference type="PROSITE" id="PS51186"/>
    </source>
</evidence>
<dbReference type="Pfam" id="PF13508">
    <property type="entry name" value="Acetyltransf_7"/>
    <property type="match status" value="1"/>
</dbReference>
<dbReference type="RefSeq" id="WP_110017696.1">
    <property type="nucleotide sequence ID" value="NZ_QGTJ01000003.1"/>
</dbReference>
<dbReference type="PROSITE" id="PS51186">
    <property type="entry name" value="GNAT"/>
    <property type="match status" value="1"/>
</dbReference>
<dbReference type="Proteomes" id="UP000246569">
    <property type="component" value="Unassembled WGS sequence"/>
</dbReference>
<name>A0A317MXE4_9GAMM</name>
<dbReference type="GO" id="GO:0016747">
    <property type="term" value="F:acyltransferase activity, transferring groups other than amino-acyl groups"/>
    <property type="evidence" value="ECO:0007669"/>
    <property type="project" value="InterPro"/>
</dbReference>
<evidence type="ECO:0000313" key="3">
    <source>
        <dbReference type="Proteomes" id="UP000246569"/>
    </source>
</evidence>
<dbReference type="Gene3D" id="3.40.630.30">
    <property type="match status" value="1"/>
</dbReference>